<gene>
    <name evidence="1" type="ORF">E2C01_009240</name>
</gene>
<dbReference type="Proteomes" id="UP000324222">
    <property type="component" value="Unassembled WGS sequence"/>
</dbReference>
<protein>
    <submittedName>
        <fullName evidence="1">Uncharacterized protein</fullName>
    </submittedName>
</protein>
<comment type="caution">
    <text evidence="1">The sequence shown here is derived from an EMBL/GenBank/DDBJ whole genome shotgun (WGS) entry which is preliminary data.</text>
</comment>
<organism evidence="1 2">
    <name type="scientific">Portunus trituberculatus</name>
    <name type="common">Swimming crab</name>
    <name type="synonym">Neptunus trituberculatus</name>
    <dbReference type="NCBI Taxonomy" id="210409"/>
    <lineage>
        <taxon>Eukaryota</taxon>
        <taxon>Metazoa</taxon>
        <taxon>Ecdysozoa</taxon>
        <taxon>Arthropoda</taxon>
        <taxon>Crustacea</taxon>
        <taxon>Multicrustacea</taxon>
        <taxon>Malacostraca</taxon>
        <taxon>Eumalacostraca</taxon>
        <taxon>Eucarida</taxon>
        <taxon>Decapoda</taxon>
        <taxon>Pleocyemata</taxon>
        <taxon>Brachyura</taxon>
        <taxon>Eubrachyura</taxon>
        <taxon>Portunoidea</taxon>
        <taxon>Portunidae</taxon>
        <taxon>Portuninae</taxon>
        <taxon>Portunus</taxon>
    </lineage>
</organism>
<evidence type="ECO:0000313" key="2">
    <source>
        <dbReference type="Proteomes" id="UP000324222"/>
    </source>
</evidence>
<name>A0A5B7D5E3_PORTR</name>
<proteinExistence type="predicted"/>
<sequence length="113" mass="12441">MLQGNRHSRKGHKRICLTAPHFSLSHSLRVLNITVTFLPSSLLAVIPASPAPRSSLSHLAELREPTVAESRCKSSTLRLKQALVAKFGKSRQAGELECLAEVMPSPLTLWYVL</sequence>
<dbReference type="AlphaFoldDB" id="A0A5B7D5E3"/>
<accession>A0A5B7D5E3</accession>
<dbReference type="EMBL" id="VSRR010000504">
    <property type="protein sequence ID" value="MPC16416.1"/>
    <property type="molecule type" value="Genomic_DNA"/>
</dbReference>
<keyword evidence="2" id="KW-1185">Reference proteome</keyword>
<reference evidence="1 2" key="1">
    <citation type="submission" date="2019-05" db="EMBL/GenBank/DDBJ databases">
        <title>Another draft genome of Portunus trituberculatus and its Hox gene families provides insights of decapod evolution.</title>
        <authorList>
            <person name="Jeong J.-H."/>
            <person name="Song I."/>
            <person name="Kim S."/>
            <person name="Choi T."/>
            <person name="Kim D."/>
            <person name="Ryu S."/>
            <person name="Kim W."/>
        </authorList>
    </citation>
    <scope>NUCLEOTIDE SEQUENCE [LARGE SCALE GENOMIC DNA]</scope>
    <source>
        <tissue evidence="1">Muscle</tissue>
    </source>
</reference>
<evidence type="ECO:0000313" key="1">
    <source>
        <dbReference type="EMBL" id="MPC16416.1"/>
    </source>
</evidence>